<evidence type="ECO:0000313" key="1">
    <source>
        <dbReference type="EMBL" id="KAH7904395.1"/>
    </source>
</evidence>
<name>A0ACB7ZTJ4_9AGAM</name>
<reference evidence="1" key="1">
    <citation type="journal article" date="2021" name="New Phytol.">
        <title>Evolutionary innovations through gain and loss of genes in the ectomycorrhizal Boletales.</title>
        <authorList>
            <person name="Wu G."/>
            <person name="Miyauchi S."/>
            <person name="Morin E."/>
            <person name="Kuo A."/>
            <person name="Drula E."/>
            <person name="Varga T."/>
            <person name="Kohler A."/>
            <person name="Feng B."/>
            <person name="Cao Y."/>
            <person name="Lipzen A."/>
            <person name="Daum C."/>
            <person name="Hundley H."/>
            <person name="Pangilinan J."/>
            <person name="Johnson J."/>
            <person name="Barry K."/>
            <person name="LaButti K."/>
            <person name="Ng V."/>
            <person name="Ahrendt S."/>
            <person name="Min B."/>
            <person name="Choi I.G."/>
            <person name="Park H."/>
            <person name="Plett J.M."/>
            <person name="Magnuson J."/>
            <person name="Spatafora J.W."/>
            <person name="Nagy L.G."/>
            <person name="Henrissat B."/>
            <person name="Grigoriev I.V."/>
            <person name="Yang Z.L."/>
            <person name="Xu J."/>
            <person name="Martin F.M."/>
        </authorList>
    </citation>
    <scope>NUCLEOTIDE SEQUENCE</scope>
    <source>
        <strain evidence="1">ATCC 28755</strain>
    </source>
</reference>
<comment type="caution">
    <text evidence="1">The sequence shown here is derived from an EMBL/GenBank/DDBJ whole genome shotgun (WGS) entry which is preliminary data.</text>
</comment>
<gene>
    <name evidence="1" type="ORF">BJ138DRAFT_922927</name>
</gene>
<dbReference type="Proteomes" id="UP000790377">
    <property type="component" value="Unassembled WGS sequence"/>
</dbReference>
<sequence length="329" mass="35981">MSGSPVGPLDLDLNNSYGALFIGFTTSAVLFGLTNVQAFVYFQTHSDSGITFYKIVIFYLWILDASHLAFITHMIYHYLVTNYANPATLVVIVWSFQAQIVVDVLIIYAVHLLYVQRLWILSRGRSKVLPSIITVMVALGSAVAITLIWAVYQCHVYSDLISIEWSTFLSLATICFLDMSIAGSMCYLLTASRTGFARTDSLVTKLMTYSLNSGLLTSICSLSAIITCAAMPKNFIFLGVEFLCAKLYVNAYLALLNARYYLSNGSEHRGSSGQARGRDVRINLMPLSEGSTVSKHGTSMDADLATGLPSGDGKPLSVSLITQIPISPR</sequence>
<accession>A0ACB7ZTJ4</accession>
<organism evidence="1 2">
    <name type="scientific">Hygrophoropsis aurantiaca</name>
    <dbReference type="NCBI Taxonomy" id="72124"/>
    <lineage>
        <taxon>Eukaryota</taxon>
        <taxon>Fungi</taxon>
        <taxon>Dikarya</taxon>
        <taxon>Basidiomycota</taxon>
        <taxon>Agaricomycotina</taxon>
        <taxon>Agaricomycetes</taxon>
        <taxon>Agaricomycetidae</taxon>
        <taxon>Boletales</taxon>
        <taxon>Coniophorineae</taxon>
        <taxon>Hygrophoropsidaceae</taxon>
        <taxon>Hygrophoropsis</taxon>
    </lineage>
</organism>
<keyword evidence="2" id="KW-1185">Reference proteome</keyword>
<evidence type="ECO:0000313" key="2">
    <source>
        <dbReference type="Proteomes" id="UP000790377"/>
    </source>
</evidence>
<protein>
    <submittedName>
        <fullName evidence="1">Uncharacterized protein</fullName>
    </submittedName>
</protein>
<proteinExistence type="predicted"/>
<dbReference type="EMBL" id="MU268489">
    <property type="protein sequence ID" value="KAH7904395.1"/>
    <property type="molecule type" value="Genomic_DNA"/>
</dbReference>